<evidence type="ECO:0000313" key="1">
    <source>
        <dbReference type="EMBL" id="KAK1948427.1"/>
    </source>
</evidence>
<dbReference type="Gene3D" id="3.40.50.1820">
    <property type="entry name" value="alpha/beta hydrolase"/>
    <property type="match status" value="1"/>
</dbReference>
<comment type="caution">
    <text evidence="1">The sequence shown here is derived from an EMBL/GenBank/DDBJ whole genome shotgun (WGS) entry which is preliminary data.</text>
</comment>
<organism evidence="1 2">
    <name type="scientific">Phytophthora citrophthora</name>
    <dbReference type="NCBI Taxonomy" id="4793"/>
    <lineage>
        <taxon>Eukaryota</taxon>
        <taxon>Sar</taxon>
        <taxon>Stramenopiles</taxon>
        <taxon>Oomycota</taxon>
        <taxon>Peronosporomycetes</taxon>
        <taxon>Peronosporales</taxon>
        <taxon>Peronosporaceae</taxon>
        <taxon>Phytophthora</taxon>
    </lineage>
</organism>
<dbReference type="InterPro" id="IPR029058">
    <property type="entry name" value="AB_hydrolase_fold"/>
</dbReference>
<dbReference type="Proteomes" id="UP001259832">
    <property type="component" value="Unassembled WGS sequence"/>
</dbReference>
<gene>
    <name evidence="1" type="ORF">P3T76_000716</name>
</gene>
<keyword evidence="2" id="KW-1185">Reference proteome</keyword>
<reference evidence="1" key="1">
    <citation type="submission" date="2023-08" db="EMBL/GenBank/DDBJ databases">
        <title>Reference Genome Resource for the Citrus Pathogen Phytophthora citrophthora.</title>
        <authorList>
            <person name="Moller H."/>
            <person name="Coetzee B."/>
            <person name="Rose L.J."/>
            <person name="Van Niekerk J.M."/>
        </authorList>
    </citation>
    <scope>NUCLEOTIDE SEQUENCE</scope>
    <source>
        <strain evidence="1">STE-U-9442</strain>
    </source>
</reference>
<dbReference type="EMBL" id="JASMQC010000001">
    <property type="protein sequence ID" value="KAK1948427.1"/>
    <property type="molecule type" value="Genomic_DNA"/>
</dbReference>
<accession>A0AAD9LVM9</accession>
<evidence type="ECO:0000313" key="2">
    <source>
        <dbReference type="Proteomes" id="UP001259832"/>
    </source>
</evidence>
<dbReference type="SUPFAM" id="SSF53474">
    <property type="entry name" value="alpha/beta-Hydrolases"/>
    <property type="match status" value="1"/>
</dbReference>
<evidence type="ECO:0008006" key="3">
    <source>
        <dbReference type="Google" id="ProtNLM"/>
    </source>
</evidence>
<name>A0AAD9LVM9_9STRA</name>
<sequence length="170" mass="18317">MASFSTTSAAKDIASFMGEHTNGEDTIVYGGSYGTMLGERLVHLDPPEVTGYVLDGIAASMGARMLQYYSNWDSDFGDVADRFLAMCEDEEQIAARFKKKGLAGTIKHLIAQFDEDPRSPCAFTTNTLYNNTGNTGADSNATEAESPSFALRRALGMLMSEVRRAAVGCS</sequence>
<dbReference type="AlphaFoldDB" id="A0AAD9LVM9"/>
<protein>
    <recommendedName>
        <fullName evidence="3">AB hydrolase-1 domain-containing protein</fullName>
    </recommendedName>
</protein>
<proteinExistence type="predicted"/>